<feature type="transmembrane region" description="Helical" evidence="10">
    <location>
        <begin position="126"/>
        <end position="146"/>
    </location>
</feature>
<comment type="caution">
    <text evidence="13">The sequence shown here is derived from an EMBL/GenBank/DDBJ whole genome shotgun (WGS) entry which is preliminary data.</text>
</comment>
<name>A0A938YC26_9ACTN</name>
<feature type="transmembrane region" description="Helical" evidence="10">
    <location>
        <begin position="220"/>
        <end position="237"/>
    </location>
</feature>
<dbReference type="EC" id="2.7.13.3" evidence="2"/>
<dbReference type="AlphaFoldDB" id="A0A938YC26"/>
<keyword evidence="4" id="KW-0808">Transferase</keyword>
<dbReference type="Proteomes" id="UP000663792">
    <property type="component" value="Unassembled WGS sequence"/>
</dbReference>
<dbReference type="SUPFAM" id="SSF55874">
    <property type="entry name" value="ATPase domain of HSP90 chaperone/DNA topoisomerase II/histidine kinase"/>
    <property type="match status" value="1"/>
</dbReference>
<evidence type="ECO:0000256" key="4">
    <source>
        <dbReference type="ARBA" id="ARBA00022679"/>
    </source>
</evidence>
<dbReference type="GO" id="GO:0005524">
    <property type="term" value="F:ATP binding"/>
    <property type="evidence" value="ECO:0007669"/>
    <property type="project" value="UniProtKB-KW"/>
</dbReference>
<keyword evidence="10" id="KW-1133">Transmembrane helix</keyword>
<feature type="transmembrane region" description="Helical" evidence="10">
    <location>
        <begin position="98"/>
        <end position="120"/>
    </location>
</feature>
<evidence type="ECO:0000313" key="13">
    <source>
        <dbReference type="EMBL" id="MBM9465742.1"/>
    </source>
</evidence>
<evidence type="ECO:0000256" key="2">
    <source>
        <dbReference type="ARBA" id="ARBA00012438"/>
    </source>
</evidence>
<sequence length="472" mass="49845">MRPSPDPSPDPTPVADGGRRLGPARSVDRRAIWTTPAATRGRSRTATGPATGRRTRGQDDAVSTERPQPEAGPVPADPASGAGPAQLAERRPGALRSVAYFVVSFPLRILTFTLVVVGVILGVATVVVWVGIPILIATTTLIRGLARQERAWVRTALAMPVPEPAPGPEPAGVLARWRRDVVDPATWRALLYFLLVLPLGTVQFAITLVGVVLVPVAVWVLPWMAWLHWTLAVALLGPKASGRWEQRAQALQASRARGVDAAEAERRRIERDLHDGAQQRLVAVAMTLGRAKARLDAQAPVDGTGGPGSVTQEHGDRLTRDLIDQAHLDAKLAVAELRDLARGIHPAVLTDRGLDAAVSALVARSDLPVQIDVSLLERPPAAVETIAYFIVAEALTNVTKHAEATAAQVRMWRTEASVVVQVTDDGRGGAAARSGGGLAGLADRAATIDGVVTVVSPAGGPTVVRADLPCSW</sequence>
<comment type="catalytic activity">
    <reaction evidence="1">
        <text>ATP + protein L-histidine = ADP + protein N-phospho-L-histidine.</text>
        <dbReference type="EC" id="2.7.13.3"/>
    </reaction>
</comment>
<keyword evidence="14" id="KW-1185">Reference proteome</keyword>
<dbReference type="Pfam" id="PF13796">
    <property type="entry name" value="Sensor"/>
    <property type="match status" value="1"/>
</dbReference>
<protein>
    <recommendedName>
        <fullName evidence="2">histidine kinase</fullName>
        <ecNumber evidence="2">2.7.13.3</ecNumber>
    </recommendedName>
</protein>
<dbReference type="EMBL" id="JAERWK010000001">
    <property type="protein sequence ID" value="MBM9465742.1"/>
    <property type="molecule type" value="Genomic_DNA"/>
</dbReference>
<feature type="compositionally biased region" description="Low complexity" evidence="9">
    <location>
        <begin position="34"/>
        <end position="52"/>
    </location>
</feature>
<evidence type="ECO:0000256" key="3">
    <source>
        <dbReference type="ARBA" id="ARBA00022553"/>
    </source>
</evidence>
<dbReference type="PANTHER" id="PTHR24421:SF10">
    <property type="entry name" value="NITRATE_NITRITE SENSOR PROTEIN NARQ"/>
    <property type="match status" value="1"/>
</dbReference>
<keyword evidence="7" id="KW-0067">ATP-binding</keyword>
<feature type="domain" description="Signal transduction histidine kinase subgroup 3 dimerisation and phosphoacceptor" evidence="11">
    <location>
        <begin position="265"/>
        <end position="298"/>
    </location>
</feature>
<keyword evidence="6" id="KW-0418">Kinase</keyword>
<dbReference type="InterPro" id="IPR011712">
    <property type="entry name" value="Sig_transdc_His_kin_sub3_dim/P"/>
</dbReference>
<evidence type="ECO:0000256" key="1">
    <source>
        <dbReference type="ARBA" id="ARBA00000085"/>
    </source>
</evidence>
<dbReference type="Pfam" id="PF07730">
    <property type="entry name" value="HisKA_3"/>
    <property type="match status" value="1"/>
</dbReference>
<keyword evidence="8" id="KW-0902">Two-component regulatory system</keyword>
<evidence type="ECO:0000256" key="6">
    <source>
        <dbReference type="ARBA" id="ARBA00022777"/>
    </source>
</evidence>
<keyword evidence="10" id="KW-0472">Membrane</keyword>
<evidence type="ECO:0000313" key="14">
    <source>
        <dbReference type="Proteomes" id="UP000663792"/>
    </source>
</evidence>
<dbReference type="Gene3D" id="1.20.5.1930">
    <property type="match status" value="1"/>
</dbReference>
<dbReference type="InterPro" id="IPR036890">
    <property type="entry name" value="HATPase_C_sf"/>
</dbReference>
<dbReference type="InterPro" id="IPR025828">
    <property type="entry name" value="Put_sensor_dom"/>
</dbReference>
<feature type="compositionally biased region" description="Pro residues" evidence="9">
    <location>
        <begin position="1"/>
        <end position="12"/>
    </location>
</feature>
<feature type="domain" description="Putative sensor" evidence="12">
    <location>
        <begin position="100"/>
        <end position="237"/>
    </location>
</feature>
<dbReference type="Gene3D" id="3.30.565.10">
    <property type="entry name" value="Histidine kinase-like ATPase, C-terminal domain"/>
    <property type="match status" value="1"/>
</dbReference>
<evidence type="ECO:0000256" key="9">
    <source>
        <dbReference type="SAM" id="MobiDB-lite"/>
    </source>
</evidence>
<evidence type="ECO:0000256" key="8">
    <source>
        <dbReference type="ARBA" id="ARBA00023012"/>
    </source>
</evidence>
<keyword evidence="10" id="KW-0812">Transmembrane</keyword>
<feature type="transmembrane region" description="Helical" evidence="10">
    <location>
        <begin position="189"/>
        <end position="214"/>
    </location>
</feature>
<keyword evidence="5" id="KW-0547">Nucleotide-binding</keyword>
<evidence type="ECO:0000259" key="11">
    <source>
        <dbReference type="Pfam" id="PF07730"/>
    </source>
</evidence>
<proteinExistence type="predicted"/>
<feature type="region of interest" description="Disordered" evidence="9">
    <location>
        <begin position="1"/>
        <end position="87"/>
    </location>
</feature>
<dbReference type="GO" id="GO:0000155">
    <property type="term" value="F:phosphorelay sensor kinase activity"/>
    <property type="evidence" value="ECO:0007669"/>
    <property type="project" value="InterPro"/>
</dbReference>
<dbReference type="GO" id="GO:0046983">
    <property type="term" value="F:protein dimerization activity"/>
    <property type="evidence" value="ECO:0007669"/>
    <property type="project" value="InterPro"/>
</dbReference>
<gene>
    <name evidence="13" type="ORF">JL106_00435</name>
</gene>
<evidence type="ECO:0000256" key="7">
    <source>
        <dbReference type="ARBA" id="ARBA00022840"/>
    </source>
</evidence>
<evidence type="ECO:0000259" key="12">
    <source>
        <dbReference type="Pfam" id="PF13796"/>
    </source>
</evidence>
<dbReference type="PANTHER" id="PTHR24421">
    <property type="entry name" value="NITRATE/NITRITE SENSOR PROTEIN NARX-RELATED"/>
    <property type="match status" value="1"/>
</dbReference>
<keyword evidence="3" id="KW-0597">Phosphoprotein</keyword>
<evidence type="ECO:0000256" key="5">
    <source>
        <dbReference type="ARBA" id="ARBA00022741"/>
    </source>
</evidence>
<accession>A0A938YC26</accession>
<evidence type="ECO:0000256" key="10">
    <source>
        <dbReference type="SAM" id="Phobius"/>
    </source>
</evidence>
<reference evidence="13" key="1">
    <citation type="submission" date="2021-01" db="EMBL/GenBank/DDBJ databases">
        <title>YIM 132084 draft genome.</title>
        <authorList>
            <person name="An D."/>
        </authorList>
    </citation>
    <scope>NUCLEOTIDE SEQUENCE</scope>
    <source>
        <strain evidence="13">YIM 132084</strain>
    </source>
</reference>
<organism evidence="13 14">
    <name type="scientific">Nakamurella leprariae</name>
    <dbReference type="NCBI Taxonomy" id="2803911"/>
    <lineage>
        <taxon>Bacteria</taxon>
        <taxon>Bacillati</taxon>
        <taxon>Actinomycetota</taxon>
        <taxon>Actinomycetes</taxon>
        <taxon>Nakamurellales</taxon>
        <taxon>Nakamurellaceae</taxon>
        <taxon>Nakamurella</taxon>
    </lineage>
</organism>
<dbReference type="GO" id="GO:0016020">
    <property type="term" value="C:membrane"/>
    <property type="evidence" value="ECO:0007669"/>
    <property type="project" value="InterPro"/>
</dbReference>
<dbReference type="InterPro" id="IPR050482">
    <property type="entry name" value="Sensor_HK_TwoCompSys"/>
</dbReference>